<comment type="similarity">
    <text evidence="1">Belongs to the leucine-binding protein family.</text>
</comment>
<evidence type="ECO:0000256" key="2">
    <source>
        <dbReference type="ARBA" id="ARBA00022729"/>
    </source>
</evidence>
<feature type="domain" description="Leucine-binding protein" evidence="4">
    <location>
        <begin position="53"/>
        <end position="386"/>
    </location>
</feature>
<reference evidence="5 6" key="1">
    <citation type="submission" date="2016-10" db="EMBL/GenBank/DDBJ databases">
        <title>Complete genome sequences of three Cupriavidus strains isolated from various Malaysian environments.</title>
        <authorList>
            <person name="Abdullah A.A.-A."/>
            <person name="Shafie N.A.H."/>
            <person name="Lau N.S."/>
        </authorList>
    </citation>
    <scope>NUCLEOTIDE SEQUENCE [LARGE SCALE GENOMIC DNA]</scope>
    <source>
        <strain evidence="5 6">USMAA1020</strain>
    </source>
</reference>
<proteinExistence type="inferred from homology"/>
<keyword evidence="6" id="KW-1185">Reference proteome</keyword>
<name>A0ABN4TK00_9BURK</name>
<evidence type="ECO:0000313" key="5">
    <source>
        <dbReference type="EMBL" id="AOZ07637.1"/>
    </source>
</evidence>
<evidence type="ECO:0000259" key="4">
    <source>
        <dbReference type="Pfam" id="PF13458"/>
    </source>
</evidence>
<protein>
    <submittedName>
        <fullName evidence="5">ABC transporter permease</fullName>
    </submittedName>
</protein>
<dbReference type="Gene3D" id="3.40.50.2300">
    <property type="match status" value="2"/>
</dbReference>
<feature type="signal peptide" evidence="3">
    <location>
        <begin position="1"/>
        <end position="31"/>
    </location>
</feature>
<dbReference type="InterPro" id="IPR028082">
    <property type="entry name" value="Peripla_BP_I"/>
</dbReference>
<dbReference type="PANTHER" id="PTHR47235">
    <property type="entry name" value="BLR6548 PROTEIN"/>
    <property type="match status" value="1"/>
</dbReference>
<evidence type="ECO:0000256" key="1">
    <source>
        <dbReference type="ARBA" id="ARBA00010062"/>
    </source>
</evidence>
<dbReference type="InterPro" id="IPR028081">
    <property type="entry name" value="Leu-bd"/>
</dbReference>
<gene>
    <name evidence="5" type="ORF">BKK80_18690</name>
</gene>
<dbReference type="RefSeq" id="WP_071015626.1">
    <property type="nucleotide sequence ID" value="NZ_CP017754.1"/>
</dbReference>
<accession>A0ABN4TK00</accession>
<dbReference type="CDD" id="cd06326">
    <property type="entry name" value="PBP1_ABC_ligand_binding-like"/>
    <property type="match status" value="1"/>
</dbReference>
<dbReference type="SUPFAM" id="SSF53822">
    <property type="entry name" value="Periplasmic binding protein-like I"/>
    <property type="match status" value="1"/>
</dbReference>
<feature type="chain" id="PRO_5045743965" evidence="3">
    <location>
        <begin position="32"/>
        <end position="402"/>
    </location>
</feature>
<dbReference type="Proteomes" id="UP000177515">
    <property type="component" value="Chromosome 1"/>
</dbReference>
<dbReference type="PANTHER" id="PTHR47235:SF1">
    <property type="entry name" value="BLR6548 PROTEIN"/>
    <property type="match status" value="1"/>
</dbReference>
<organism evidence="5 6">
    <name type="scientific">Cupriavidus malaysiensis</name>
    <dbReference type="NCBI Taxonomy" id="367825"/>
    <lineage>
        <taxon>Bacteria</taxon>
        <taxon>Pseudomonadati</taxon>
        <taxon>Pseudomonadota</taxon>
        <taxon>Betaproteobacteria</taxon>
        <taxon>Burkholderiales</taxon>
        <taxon>Burkholderiaceae</taxon>
        <taxon>Cupriavidus</taxon>
    </lineage>
</organism>
<sequence length="402" mass="42902">MQLQIGVKRWRIAGLLVACAIGSIGAGGSYAATAAANRSSAGRAEAAGGDTILLGQSAALSGPTAMLGKELGAGARLYFDYVNQQGGIYGRRIELKSLDDYNEPDTAAKNTRELIEQDRVLALFGYVDTEPSQAALPLATEAKVPFFAPFTGSQSLREPFNRYAFHVRAGYNEETAAIVRQIETTGLKRVAVVYNDDAYGKAGLAGLERALKTASGSGVQIVAREGVVRNTAEIGDAMQGSMKAKPDAVVMISAYRTAGAFVKEALRRGYNGQFYNVSFVGTQALAQQVGAQGSGVIISQVMPHPGNATLPVVREYLRLLKAAGKSNDYDYASIEGFIAAKAMVEGLRRAGREPSREKLVSALETMRNVDLGGYIINFTQDNHVGSKFVEMTIINSRGQVIR</sequence>
<evidence type="ECO:0000256" key="3">
    <source>
        <dbReference type="SAM" id="SignalP"/>
    </source>
</evidence>
<dbReference type="Pfam" id="PF13458">
    <property type="entry name" value="Peripla_BP_6"/>
    <property type="match status" value="1"/>
</dbReference>
<evidence type="ECO:0000313" key="6">
    <source>
        <dbReference type="Proteomes" id="UP000177515"/>
    </source>
</evidence>
<dbReference type="EMBL" id="CP017754">
    <property type="protein sequence ID" value="AOZ07637.1"/>
    <property type="molecule type" value="Genomic_DNA"/>
</dbReference>
<keyword evidence="2 3" id="KW-0732">Signal</keyword>